<dbReference type="CDD" id="cd09019">
    <property type="entry name" value="galactose_mutarotase_like"/>
    <property type="match status" value="1"/>
</dbReference>
<protein>
    <recommendedName>
        <fullName evidence="7">Aldose 1-epimerase</fullName>
    </recommendedName>
</protein>
<evidence type="ECO:0000313" key="5">
    <source>
        <dbReference type="EMBL" id="KAK6526650.1"/>
    </source>
</evidence>
<feature type="chain" id="PRO_5043698753" description="Aldose 1-epimerase" evidence="4">
    <location>
        <begin position="19"/>
        <end position="376"/>
    </location>
</feature>
<dbReference type="PANTHER" id="PTHR10091">
    <property type="entry name" value="ALDOSE-1-EPIMERASE"/>
    <property type="match status" value="1"/>
</dbReference>
<reference evidence="5 6" key="1">
    <citation type="submission" date="2019-10" db="EMBL/GenBank/DDBJ databases">
        <authorList>
            <person name="Palmer J.M."/>
        </authorList>
    </citation>
    <scope>NUCLEOTIDE SEQUENCE [LARGE SCALE GENOMIC DNA]</scope>
    <source>
        <strain evidence="5 6">TWF694</strain>
    </source>
</reference>
<dbReference type="Pfam" id="PF01263">
    <property type="entry name" value="Aldose_epim"/>
    <property type="match status" value="1"/>
</dbReference>
<comment type="caution">
    <text evidence="5">The sequence shown here is derived from an EMBL/GenBank/DDBJ whole genome shotgun (WGS) entry which is preliminary data.</text>
</comment>
<dbReference type="EMBL" id="JAVHJO010000016">
    <property type="protein sequence ID" value="KAK6526650.1"/>
    <property type="molecule type" value="Genomic_DNA"/>
</dbReference>
<dbReference type="Gene3D" id="2.70.98.10">
    <property type="match status" value="1"/>
</dbReference>
<evidence type="ECO:0000256" key="1">
    <source>
        <dbReference type="ARBA" id="ARBA00006206"/>
    </source>
</evidence>
<organism evidence="5 6">
    <name type="scientific">Orbilia ellipsospora</name>
    <dbReference type="NCBI Taxonomy" id="2528407"/>
    <lineage>
        <taxon>Eukaryota</taxon>
        <taxon>Fungi</taxon>
        <taxon>Dikarya</taxon>
        <taxon>Ascomycota</taxon>
        <taxon>Pezizomycotina</taxon>
        <taxon>Orbiliomycetes</taxon>
        <taxon>Orbiliales</taxon>
        <taxon>Orbiliaceae</taxon>
        <taxon>Orbilia</taxon>
    </lineage>
</organism>
<accession>A0AAV9WWC4</accession>
<dbReference type="GO" id="GO:0006006">
    <property type="term" value="P:glucose metabolic process"/>
    <property type="evidence" value="ECO:0007669"/>
    <property type="project" value="TreeGrafter"/>
</dbReference>
<evidence type="ECO:0000313" key="6">
    <source>
        <dbReference type="Proteomes" id="UP001365542"/>
    </source>
</evidence>
<dbReference type="InterPro" id="IPR008183">
    <property type="entry name" value="Aldose_1/G6P_1-epimerase"/>
</dbReference>
<keyword evidence="3" id="KW-0119">Carbohydrate metabolism</keyword>
<evidence type="ECO:0000256" key="2">
    <source>
        <dbReference type="ARBA" id="ARBA00023235"/>
    </source>
</evidence>
<dbReference type="SUPFAM" id="SSF74650">
    <property type="entry name" value="Galactose mutarotase-like"/>
    <property type="match status" value="1"/>
</dbReference>
<proteinExistence type="inferred from homology"/>
<dbReference type="InterPro" id="IPR047215">
    <property type="entry name" value="Galactose_mutarotase-like"/>
</dbReference>
<keyword evidence="4" id="KW-0732">Signal</keyword>
<dbReference type="FunFam" id="2.70.98.10:FF:000014">
    <property type="entry name" value="Aldose 1-epimerase, putative"/>
    <property type="match status" value="1"/>
</dbReference>
<evidence type="ECO:0000256" key="3">
    <source>
        <dbReference type="ARBA" id="ARBA00023277"/>
    </source>
</evidence>
<dbReference type="InterPro" id="IPR014718">
    <property type="entry name" value="GH-type_carb-bd"/>
</dbReference>
<dbReference type="AlphaFoldDB" id="A0AAV9WWC4"/>
<dbReference type="GO" id="GO:0033499">
    <property type="term" value="P:galactose catabolic process via UDP-galactose, Leloir pathway"/>
    <property type="evidence" value="ECO:0007669"/>
    <property type="project" value="TreeGrafter"/>
</dbReference>
<dbReference type="InterPro" id="IPR011013">
    <property type="entry name" value="Gal_mutarotase_sf_dom"/>
</dbReference>
<comment type="similarity">
    <text evidence="1">Belongs to the aldose epimerase family.</text>
</comment>
<feature type="signal peptide" evidence="4">
    <location>
        <begin position="1"/>
        <end position="18"/>
    </location>
</feature>
<name>A0AAV9WWC4_9PEZI</name>
<sequence length="376" mass="41241">MLVSLYLIVAAGCSLVSAQDPWQKHTIKAKGIEVSLIGYGARITNLLVNDKHGNMQDVVVGYDDTKKYFNDTNYFGPIVGRYANRIKNGTFTIDGQTSHIVENEHNGLNPLHGGLVGYDKRNWTLTAQNMTSITFTFLDPGYEGFPGTVLNHATYAVSENRLTITLVSLALDKPTPIMLASHVYWNLNAWTQGAAGSKITNHVLHMPYSKRIEAIDGILIPTGQLTPVAGTPFDFTNPKTVGKEIQNAKSCGTGCVGYDNAFILDRPRSAAKEDSNLVVLSLSSPVTGIQLDIRTNQQSLQFYSCVGQAGTVPLKKSQQHGSKPEYVEKYGCAVIETQQWIDGINHPEWGQQDFQIYTPATGPAVNYATYDFSITE</sequence>
<keyword evidence="6" id="KW-1185">Reference proteome</keyword>
<dbReference type="GO" id="GO:0004034">
    <property type="term" value="F:aldose 1-epimerase activity"/>
    <property type="evidence" value="ECO:0007669"/>
    <property type="project" value="TreeGrafter"/>
</dbReference>
<evidence type="ECO:0000256" key="4">
    <source>
        <dbReference type="SAM" id="SignalP"/>
    </source>
</evidence>
<gene>
    <name evidence="5" type="ORF">TWF694_005231</name>
</gene>
<evidence type="ECO:0008006" key="7">
    <source>
        <dbReference type="Google" id="ProtNLM"/>
    </source>
</evidence>
<dbReference type="PANTHER" id="PTHR10091:SF6">
    <property type="entry name" value="1-EPIMERASE, PUTATIVE (AFU_ORTHOLOGUE AFUA_3G13240)-RELATED"/>
    <property type="match status" value="1"/>
</dbReference>
<dbReference type="Proteomes" id="UP001365542">
    <property type="component" value="Unassembled WGS sequence"/>
</dbReference>
<keyword evidence="2" id="KW-0413">Isomerase</keyword>
<dbReference type="GO" id="GO:0030246">
    <property type="term" value="F:carbohydrate binding"/>
    <property type="evidence" value="ECO:0007669"/>
    <property type="project" value="InterPro"/>
</dbReference>